<dbReference type="EMBL" id="CP019236">
    <property type="protein sequence ID" value="APW40577.1"/>
    <property type="molecule type" value="Genomic_DNA"/>
</dbReference>
<dbReference type="KEGG" id="rhy:RD110_08985"/>
<dbReference type="OrthoDB" id="7064156at2"/>
<dbReference type="Proteomes" id="UP000186609">
    <property type="component" value="Chromosome"/>
</dbReference>
<gene>
    <name evidence="1" type="ORF">RD110_08985</name>
</gene>
<name>A0A1P8K3K3_9BURK</name>
<evidence type="ECO:0000313" key="1">
    <source>
        <dbReference type="EMBL" id="APW40577.1"/>
    </source>
</evidence>
<dbReference type="AlphaFoldDB" id="A0A1P8K3K3"/>
<organism evidence="1 2">
    <name type="scientific">Rhodoferax koreensis</name>
    <dbReference type="NCBI Taxonomy" id="1842727"/>
    <lineage>
        <taxon>Bacteria</taxon>
        <taxon>Pseudomonadati</taxon>
        <taxon>Pseudomonadota</taxon>
        <taxon>Betaproteobacteria</taxon>
        <taxon>Burkholderiales</taxon>
        <taxon>Comamonadaceae</taxon>
        <taxon>Rhodoferax</taxon>
    </lineage>
</organism>
<protein>
    <submittedName>
        <fullName evidence="1">Uncharacterized protein</fullName>
    </submittedName>
</protein>
<reference evidence="1 2" key="1">
    <citation type="submission" date="2017-01" db="EMBL/GenBank/DDBJ databases">
        <authorList>
            <person name="Mah S.A."/>
            <person name="Swanson W.J."/>
            <person name="Moy G.W."/>
            <person name="Vacquier V.D."/>
        </authorList>
    </citation>
    <scope>NUCLEOTIDE SEQUENCE [LARGE SCALE GENOMIC DNA]</scope>
    <source>
        <strain evidence="1 2">DCY110</strain>
    </source>
</reference>
<keyword evidence="2" id="KW-1185">Reference proteome</keyword>
<evidence type="ECO:0000313" key="2">
    <source>
        <dbReference type="Proteomes" id="UP000186609"/>
    </source>
</evidence>
<dbReference type="RefSeq" id="WP_076204684.1">
    <property type="nucleotide sequence ID" value="NZ_CP019236.1"/>
</dbReference>
<sequence>MQRFELDPGMLTMAGVFYPTGYLFVMLPEEEHVQQVARSLPASAHDGKPTMVLTPNEVLEKVVRTVGSADIPLPSVGTEAATIRSYADLASKGHHALMVYAPSADETEEVMKAVRQAPFACAIKYRKLVIEEMT</sequence>
<proteinExistence type="predicted"/>
<accession>A0A1P8K3K3</accession>